<organism evidence="10">
    <name type="scientific">Blastobotrys adeninivorans</name>
    <name type="common">Yeast</name>
    <name type="synonym">Arxula adeninivorans</name>
    <dbReference type="NCBI Taxonomy" id="409370"/>
    <lineage>
        <taxon>Eukaryota</taxon>
        <taxon>Fungi</taxon>
        <taxon>Dikarya</taxon>
        <taxon>Ascomycota</taxon>
        <taxon>Saccharomycotina</taxon>
        <taxon>Dipodascomycetes</taxon>
        <taxon>Dipodascales</taxon>
        <taxon>Trichomonascaceae</taxon>
        <taxon>Blastobotrys</taxon>
    </lineage>
</organism>
<feature type="active site" evidence="6">
    <location>
        <position position="346"/>
    </location>
</feature>
<dbReference type="Pfam" id="PF00026">
    <property type="entry name" value="Asp"/>
    <property type="match status" value="1"/>
</dbReference>
<dbReference type="GO" id="GO:0004190">
    <property type="term" value="F:aspartic-type endopeptidase activity"/>
    <property type="evidence" value="ECO:0007669"/>
    <property type="project" value="UniProtKB-KW"/>
</dbReference>
<evidence type="ECO:0000256" key="7">
    <source>
        <dbReference type="RuleBase" id="RU000454"/>
    </source>
</evidence>
<dbReference type="InterPro" id="IPR021109">
    <property type="entry name" value="Peptidase_aspartic_dom_sf"/>
</dbReference>
<feature type="active site" evidence="6">
    <location>
        <position position="112"/>
    </location>
</feature>
<protein>
    <submittedName>
        <fullName evidence="10">ARAD1D15730p</fullName>
    </submittedName>
</protein>
<comment type="similarity">
    <text evidence="1 7">Belongs to the peptidase A1 family.</text>
</comment>
<feature type="domain" description="Peptidase A1" evidence="9">
    <location>
        <begin position="94"/>
        <end position="462"/>
    </location>
</feature>
<dbReference type="GO" id="GO:0006508">
    <property type="term" value="P:proteolysis"/>
    <property type="evidence" value="ECO:0007669"/>
    <property type="project" value="UniProtKB-KW"/>
</dbReference>
<accession>A0A060T939</accession>
<reference evidence="10" key="1">
    <citation type="submission" date="2014-02" db="EMBL/GenBank/DDBJ databases">
        <authorList>
            <person name="Genoscope - CEA"/>
        </authorList>
    </citation>
    <scope>NUCLEOTIDE SEQUENCE</scope>
    <source>
        <strain evidence="10">LS3</strain>
    </source>
</reference>
<evidence type="ECO:0000256" key="4">
    <source>
        <dbReference type="ARBA" id="ARBA00022750"/>
    </source>
</evidence>
<dbReference type="Gene3D" id="2.40.70.10">
    <property type="entry name" value="Acid Proteases"/>
    <property type="match status" value="2"/>
</dbReference>
<dbReference type="PANTHER" id="PTHR47966">
    <property type="entry name" value="BETA-SITE APP-CLEAVING ENZYME, ISOFORM A-RELATED"/>
    <property type="match status" value="1"/>
</dbReference>
<keyword evidence="4 7" id="KW-0064">Aspartyl protease</keyword>
<dbReference type="InterPro" id="IPR001969">
    <property type="entry name" value="Aspartic_peptidase_AS"/>
</dbReference>
<proteinExistence type="inferred from homology"/>
<evidence type="ECO:0000313" key="10">
    <source>
        <dbReference type="EMBL" id="CDP37625.1"/>
    </source>
</evidence>
<evidence type="ECO:0000256" key="6">
    <source>
        <dbReference type="PIRSR" id="PIRSR601461-1"/>
    </source>
</evidence>
<keyword evidence="3" id="KW-0732">Signal</keyword>
<dbReference type="EMBL" id="HG937694">
    <property type="protein sequence ID" value="CDP37625.1"/>
    <property type="molecule type" value="Genomic_DNA"/>
</dbReference>
<evidence type="ECO:0000256" key="3">
    <source>
        <dbReference type="ARBA" id="ARBA00022729"/>
    </source>
</evidence>
<dbReference type="CDD" id="cd05474">
    <property type="entry name" value="SAP_like"/>
    <property type="match status" value="1"/>
</dbReference>
<evidence type="ECO:0000256" key="2">
    <source>
        <dbReference type="ARBA" id="ARBA00022670"/>
    </source>
</evidence>
<feature type="compositionally biased region" description="Acidic residues" evidence="8">
    <location>
        <begin position="281"/>
        <end position="305"/>
    </location>
</feature>
<feature type="region of interest" description="Disordered" evidence="8">
    <location>
        <begin position="281"/>
        <end position="310"/>
    </location>
</feature>
<evidence type="ECO:0000256" key="8">
    <source>
        <dbReference type="SAM" id="MobiDB-lite"/>
    </source>
</evidence>
<dbReference type="AlphaFoldDB" id="A0A060T939"/>
<evidence type="ECO:0000256" key="1">
    <source>
        <dbReference type="ARBA" id="ARBA00007447"/>
    </source>
</evidence>
<keyword evidence="5 7" id="KW-0378">Hydrolase</keyword>
<dbReference type="PRINTS" id="PR00792">
    <property type="entry name" value="PEPSIN"/>
</dbReference>
<name>A0A060T939_BLAAD</name>
<keyword evidence="2 7" id="KW-0645">Protease</keyword>
<gene>
    <name evidence="10" type="ORF">GNLVRS02_ARAD1D15730g</name>
</gene>
<evidence type="ECO:0000259" key="9">
    <source>
        <dbReference type="PROSITE" id="PS51767"/>
    </source>
</evidence>
<dbReference type="SUPFAM" id="SSF50630">
    <property type="entry name" value="Acid proteases"/>
    <property type="match status" value="1"/>
</dbReference>
<dbReference type="InterPro" id="IPR033121">
    <property type="entry name" value="PEPTIDASE_A1"/>
</dbReference>
<dbReference type="InterPro" id="IPR033876">
    <property type="entry name" value="SAP-like"/>
</dbReference>
<sequence length="549" mass="58834">MVGHREFLVHSCTVRGFQKFINNPSNGLCSLYIYTMIKCLLVLVSLAQLCLGFRTGPGYVHLDTFRKPSASGDSQLRKRDAYELQLANTQGAEYFVNISVGSPAQELTLQIDTGSSDLWVMSSGNPECAQNEKQRKEALNGKGDFILCDKGTFNENATTTINVTDDPFMIIYGDDSMSLGRWVTDRVQLGNITIDDMYIGLALVSNVTGMGGILGIGLAAGESSPSQYSNFPSRLAQDGLISANAYSLWLDDLNSQKGSILFGGVDHAKYSGPLYTFPIVEMDDGDANSTETNDDSNDGDDDGSEEGPTGPVFLAVTLSSVWVSPDNEFGNSTALVGNVDAPVLLDSGTSLTYLPPNIANGLSELLGAELDDDSGTYVVPCGIEGYLQFNFGELSINASFSNFFDPLFDDITGKPTVNHNNEQLCSIGIGIPGSDSTYILGDTFLRNAYVVYDLDKMEISLAQARHGVSESNVETIDSNGVPSATTVSPTSNATAAETFVYRTFTRTDGQVVFSSNGTSSHSKSHNGAAIARFSNTFMGAIFALVYSVM</sequence>
<dbReference type="InterPro" id="IPR001461">
    <property type="entry name" value="Aspartic_peptidase_A1"/>
</dbReference>
<reference evidence="10" key="2">
    <citation type="submission" date="2014-06" db="EMBL/GenBank/DDBJ databases">
        <title>The complete genome of Blastobotrys (Arxula) adeninivorans LS3 - a yeast of biotechnological interest.</title>
        <authorList>
            <person name="Kunze G."/>
            <person name="Gaillardin C."/>
            <person name="Czernicka M."/>
            <person name="Durrens P."/>
            <person name="Martin T."/>
            <person name="Boer E."/>
            <person name="Gabaldon T."/>
            <person name="Cruz J."/>
            <person name="Talla E."/>
            <person name="Marck C."/>
            <person name="Goffeau A."/>
            <person name="Barbe V."/>
            <person name="Baret P."/>
            <person name="Baronian K."/>
            <person name="Beier S."/>
            <person name="Bleykasten C."/>
            <person name="Bode R."/>
            <person name="Casaregola S."/>
            <person name="Despons L."/>
            <person name="Fairhead C."/>
            <person name="Giersberg M."/>
            <person name="Gierski P."/>
            <person name="Hahnel U."/>
            <person name="Hartmann A."/>
            <person name="Jankowska D."/>
            <person name="Jubin C."/>
            <person name="Jung P."/>
            <person name="Lafontaine I."/>
            <person name="Leh-Louis V."/>
            <person name="Lemaire M."/>
            <person name="Marcet-Houben M."/>
            <person name="Mascher M."/>
            <person name="Morel G."/>
            <person name="Richard G.-F."/>
            <person name="Riechen J."/>
            <person name="Sacerdot C."/>
            <person name="Sarkar A."/>
            <person name="Savel G."/>
            <person name="Schacherer J."/>
            <person name="Sherman D."/>
            <person name="Straub M.-L."/>
            <person name="Stein N."/>
            <person name="Thierry A."/>
            <person name="Trautwein-Schult A."/>
            <person name="Westhof E."/>
            <person name="Worch S."/>
            <person name="Dujon B."/>
            <person name="Souciet J.-L."/>
            <person name="Wincker P."/>
            <person name="Scholz U."/>
            <person name="Neuveglise N."/>
        </authorList>
    </citation>
    <scope>NUCLEOTIDE SEQUENCE</scope>
    <source>
        <strain evidence="10">LS3</strain>
    </source>
</reference>
<dbReference type="PROSITE" id="PS51767">
    <property type="entry name" value="PEPTIDASE_A1"/>
    <property type="match status" value="1"/>
</dbReference>
<evidence type="ECO:0000256" key="5">
    <source>
        <dbReference type="ARBA" id="ARBA00022801"/>
    </source>
</evidence>
<dbReference type="PhylomeDB" id="A0A060T939"/>
<dbReference type="PANTHER" id="PTHR47966:SF65">
    <property type="entry name" value="ASPARTIC-TYPE ENDOPEPTIDASE"/>
    <property type="match status" value="1"/>
</dbReference>
<dbReference type="PROSITE" id="PS00141">
    <property type="entry name" value="ASP_PROTEASE"/>
    <property type="match status" value="1"/>
</dbReference>